<reference evidence="15 16" key="1">
    <citation type="submission" date="2018-05" db="EMBL/GenBank/DDBJ databases">
        <title>A metagenomic window into the 2 km-deep terrestrial subsurface aquifer revealed taxonomically and functionally diverse microbial community comprising novel uncultured bacterial lineages.</title>
        <authorList>
            <person name="Kadnikov V.V."/>
            <person name="Mardanov A.V."/>
            <person name="Beletsky A.V."/>
            <person name="Banks D."/>
            <person name="Pimenov N.V."/>
            <person name="Frank Y.A."/>
            <person name="Karnachuk O.V."/>
            <person name="Ravin N.V."/>
        </authorList>
    </citation>
    <scope>NUCLEOTIDE SEQUENCE [LARGE SCALE GENOMIC DNA]</scope>
    <source>
        <strain evidence="15">BY5</strain>
    </source>
</reference>
<evidence type="ECO:0000256" key="6">
    <source>
        <dbReference type="ARBA" id="ARBA00022741"/>
    </source>
</evidence>
<dbReference type="FunFam" id="3.40.50.620:FF:000031">
    <property type="entry name" value="Asparagine synthase B"/>
    <property type="match status" value="1"/>
</dbReference>
<evidence type="ECO:0000256" key="4">
    <source>
        <dbReference type="ARBA" id="ARBA00022598"/>
    </source>
</evidence>
<dbReference type="EC" id="6.3.5.4" evidence="3"/>
<dbReference type="InterPro" id="IPR033738">
    <property type="entry name" value="AsnB_N"/>
</dbReference>
<feature type="binding site" evidence="12">
    <location>
        <position position="233"/>
    </location>
    <ligand>
        <name>ATP</name>
        <dbReference type="ChEBI" id="CHEBI:30616"/>
    </ligand>
</feature>
<dbReference type="SUPFAM" id="SSF52402">
    <property type="entry name" value="Adenine nucleotide alpha hydrolases-like"/>
    <property type="match status" value="1"/>
</dbReference>
<keyword evidence="9 11" id="KW-0315">Glutamine amidotransferase</keyword>
<feature type="binding site" evidence="12">
    <location>
        <position position="273"/>
    </location>
    <ligand>
        <name>ATP</name>
        <dbReference type="ChEBI" id="CHEBI:30616"/>
    </ligand>
</feature>
<evidence type="ECO:0000313" key="15">
    <source>
        <dbReference type="EMBL" id="RCK81426.1"/>
    </source>
</evidence>
<dbReference type="CDD" id="cd01991">
    <property type="entry name" value="Asn_synthase_B_C"/>
    <property type="match status" value="1"/>
</dbReference>
<keyword evidence="6 12" id="KW-0547">Nucleotide-binding</keyword>
<gene>
    <name evidence="15" type="ORF">OZSIB_2295</name>
</gene>
<name>A0A367ZTQ2_9BACT</name>
<dbReference type="CDD" id="cd00712">
    <property type="entry name" value="AsnB"/>
    <property type="match status" value="1"/>
</dbReference>
<feature type="site" description="Important for beta-aspartyl-AMP intermediate formation" evidence="13">
    <location>
        <position position="350"/>
    </location>
</feature>
<keyword evidence="4" id="KW-0436">Ligase</keyword>
<evidence type="ECO:0000256" key="12">
    <source>
        <dbReference type="PIRSR" id="PIRSR001589-2"/>
    </source>
</evidence>
<evidence type="ECO:0000256" key="9">
    <source>
        <dbReference type="ARBA" id="ARBA00022962"/>
    </source>
</evidence>
<dbReference type="Pfam" id="PF13537">
    <property type="entry name" value="GATase_7"/>
    <property type="match status" value="1"/>
</dbReference>
<feature type="binding site" evidence="12">
    <location>
        <begin position="348"/>
        <end position="349"/>
    </location>
    <ligand>
        <name>ATP</name>
        <dbReference type="ChEBI" id="CHEBI:30616"/>
    </ligand>
</feature>
<dbReference type="GO" id="GO:0006529">
    <property type="term" value="P:asparagine biosynthetic process"/>
    <property type="evidence" value="ECO:0007669"/>
    <property type="project" value="UniProtKB-KW"/>
</dbReference>
<accession>A0A367ZTQ2</accession>
<organism evidence="15 16">
    <name type="scientific">Candidatus Ozemobacter sibiricus</name>
    <dbReference type="NCBI Taxonomy" id="2268124"/>
    <lineage>
        <taxon>Bacteria</taxon>
        <taxon>Candidatus Ozemobacteria</taxon>
        <taxon>Candidatus Ozemobacterales</taxon>
        <taxon>Candidatus Ozemobacteraceae</taxon>
        <taxon>Candidatus Ozemobacter</taxon>
    </lineage>
</organism>
<evidence type="ECO:0000256" key="10">
    <source>
        <dbReference type="ARBA" id="ARBA00048741"/>
    </source>
</evidence>
<evidence type="ECO:0000259" key="14">
    <source>
        <dbReference type="PROSITE" id="PS51278"/>
    </source>
</evidence>
<dbReference type="PANTHER" id="PTHR11772:SF2">
    <property type="entry name" value="ASPARAGINE SYNTHETASE [GLUTAMINE-HYDROLYZING]"/>
    <property type="match status" value="1"/>
</dbReference>
<dbReference type="GO" id="GO:0005524">
    <property type="term" value="F:ATP binding"/>
    <property type="evidence" value="ECO:0007669"/>
    <property type="project" value="UniProtKB-KW"/>
</dbReference>
<dbReference type="InterPro" id="IPR014729">
    <property type="entry name" value="Rossmann-like_a/b/a_fold"/>
</dbReference>
<dbReference type="GO" id="GO:0004066">
    <property type="term" value="F:asparagine synthase (glutamine-hydrolyzing) activity"/>
    <property type="evidence" value="ECO:0007669"/>
    <property type="project" value="UniProtKB-EC"/>
</dbReference>
<evidence type="ECO:0000313" key="16">
    <source>
        <dbReference type="Proteomes" id="UP000252355"/>
    </source>
</evidence>
<comment type="caution">
    <text evidence="15">The sequence shown here is derived from an EMBL/GenBank/DDBJ whole genome shotgun (WGS) entry which is preliminary data.</text>
</comment>
<comment type="similarity">
    <text evidence="2">Belongs to the asparagine synthetase family.</text>
</comment>
<dbReference type="PROSITE" id="PS51278">
    <property type="entry name" value="GATASE_TYPE_2"/>
    <property type="match status" value="1"/>
</dbReference>
<dbReference type="InterPro" id="IPR050795">
    <property type="entry name" value="Asn_Synthetase"/>
</dbReference>
<proteinExistence type="inferred from homology"/>
<sequence length="558" mass="63098">MCGILSILDLKGDPKALRSQALRLVKRLRHRGPDWSGIYSDERAILAHERLAIVDVMSGSQPLIDHERGSVLAVNGEIYNHRELRQRLQRPHPFQTESDCECILYLYDEFGPAFLNMLNGIFAFVLWDPKHDTWLVARDHIGICPLYMGWDGEGNLYVASEMKALVDVCKRIEDFPPGHFWRSTDPHPVPYYQPTWAEPGRIPRAPYDPARLRTALEQAVKRQLMCDVPYGVLISGGVDSSIIAAIAAKYRAHRVESGDRDPAWWPTLHSFSVGIKDRSPDLKAARQVAEFIGSTHHEIHFTIQEAMDAIPDVIYHLETFDITTIRAGTPMYLMARKIRAMGIKMILSGEGADEVFGGYLYFHKAPNAVEFHEELVRKLSLLHKYDCLRANKAMAAWGVEARVPFLDREFLDVAMEIDPAAKMCGQGKMEKTILRQAFQGYIPDAILWRQKEQFSDGVGYSWIDTLRAHAEKEVTDSQMANARHRFPEKTPVTKEGYWYRTIFEHHFGNPSAVQLIPDGPSVACSTPTAIRWDAAFAKSADPSGRAVRDVHQQGLPAA</sequence>
<dbReference type="Proteomes" id="UP000252355">
    <property type="component" value="Unassembled WGS sequence"/>
</dbReference>
<keyword evidence="8 11" id="KW-0061">Asparagine biosynthesis</keyword>
<feature type="domain" description="Glutamine amidotransferase type-2" evidence="14">
    <location>
        <begin position="2"/>
        <end position="186"/>
    </location>
</feature>
<feature type="active site" description="For GATase activity" evidence="11">
    <location>
        <position position="2"/>
    </location>
</feature>
<evidence type="ECO:0000256" key="3">
    <source>
        <dbReference type="ARBA" id="ARBA00012737"/>
    </source>
</evidence>
<comment type="pathway">
    <text evidence="1">Amino-acid biosynthesis; L-asparagine biosynthesis; L-asparagine from L-aspartate (L-Gln route): step 1/1.</text>
</comment>
<dbReference type="InterPro" id="IPR006426">
    <property type="entry name" value="Asn_synth_AEB"/>
</dbReference>
<dbReference type="EMBL" id="QOQW01000002">
    <property type="protein sequence ID" value="RCK81426.1"/>
    <property type="molecule type" value="Genomic_DNA"/>
</dbReference>
<keyword evidence="7 12" id="KW-0067">ATP-binding</keyword>
<dbReference type="Gene3D" id="3.40.50.620">
    <property type="entry name" value="HUPs"/>
    <property type="match status" value="1"/>
</dbReference>
<dbReference type="PANTHER" id="PTHR11772">
    <property type="entry name" value="ASPARAGINE SYNTHETASE"/>
    <property type="match status" value="1"/>
</dbReference>
<evidence type="ECO:0000256" key="8">
    <source>
        <dbReference type="ARBA" id="ARBA00022888"/>
    </source>
</evidence>
<dbReference type="SUPFAM" id="SSF56235">
    <property type="entry name" value="N-terminal nucleophile aminohydrolases (Ntn hydrolases)"/>
    <property type="match status" value="1"/>
</dbReference>
<dbReference type="PIRSF" id="PIRSF001589">
    <property type="entry name" value="Asn_synthetase_glu-h"/>
    <property type="match status" value="1"/>
</dbReference>
<dbReference type="InterPro" id="IPR017932">
    <property type="entry name" value="GATase_2_dom"/>
</dbReference>
<evidence type="ECO:0000256" key="2">
    <source>
        <dbReference type="ARBA" id="ARBA00005752"/>
    </source>
</evidence>
<dbReference type="InterPro" id="IPR001962">
    <property type="entry name" value="Asn_synthase"/>
</dbReference>
<protein>
    <recommendedName>
        <fullName evidence="3">asparagine synthase (glutamine-hydrolyzing)</fullName>
        <ecNumber evidence="3">6.3.5.4</ecNumber>
    </recommendedName>
</protein>
<evidence type="ECO:0000256" key="7">
    <source>
        <dbReference type="ARBA" id="ARBA00022840"/>
    </source>
</evidence>
<evidence type="ECO:0000256" key="5">
    <source>
        <dbReference type="ARBA" id="ARBA00022605"/>
    </source>
</evidence>
<dbReference type="Gene3D" id="3.60.20.10">
    <property type="entry name" value="Glutamine Phosphoribosylpyrophosphate, subunit 1, domain 1"/>
    <property type="match status" value="1"/>
</dbReference>
<feature type="binding site" evidence="12">
    <location>
        <position position="99"/>
    </location>
    <ligand>
        <name>L-glutamine</name>
        <dbReference type="ChEBI" id="CHEBI:58359"/>
    </ligand>
</feature>
<dbReference type="InterPro" id="IPR029055">
    <property type="entry name" value="Ntn_hydrolases_N"/>
</dbReference>
<dbReference type="NCBIfam" id="NF006949">
    <property type="entry name" value="PRK09431.1"/>
    <property type="match status" value="1"/>
</dbReference>
<evidence type="ECO:0000256" key="1">
    <source>
        <dbReference type="ARBA" id="ARBA00005187"/>
    </source>
</evidence>
<dbReference type="AlphaFoldDB" id="A0A367ZTQ2"/>
<evidence type="ECO:0000256" key="11">
    <source>
        <dbReference type="PIRSR" id="PIRSR001589-1"/>
    </source>
</evidence>
<comment type="catalytic activity">
    <reaction evidence="10">
        <text>L-aspartate + L-glutamine + ATP + H2O = L-asparagine + L-glutamate + AMP + diphosphate + H(+)</text>
        <dbReference type="Rhea" id="RHEA:12228"/>
        <dbReference type="ChEBI" id="CHEBI:15377"/>
        <dbReference type="ChEBI" id="CHEBI:15378"/>
        <dbReference type="ChEBI" id="CHEBI:29985"/>
        <dbReference type="ChEBI" id="CHEBI:29991"/>
        <dbReference type="ChEBI" id="CHEBI:30616"/>
        <dbReference type="ChEBI" id="CHEBI:33019"/>
        <dbReference type="ChEBI" id="CHEBI:58048"/>
        <dbReference type="ChEBI" id="CHEBI:58359"/>
        <dbReference type="ChEBI" id="CHEBI:456215"/>
        <dbReference type="EC" id="6.3.5.4"/>
    </reaction>
</comment>
<keyword evidence="5 11" id="KW-0028">Amino-acid biosynthesis</keyword>
<dbReference type="Pfam" id="PF00733">
    <property type="entry name" value="Asn_synthase"/>
    <property type="match status" value="1"/>
</dbReference>
<evidence type="ECO:0000256" key="13">
    <source>
        <dbReference type="PIRSR" id="PIRSR001589-3"/>
    </source>
</evidence>